<dbReference type="InterPro" id="IPR036129">
    <property type="entry name" value="Glycerate_kinase_sf"/>
</dbReference>
<dbReference type="InterPro" id="IPR018197">
    <property type="entry name" value="Glycerate_kinase_RE-like"/>
</dbReference>
<dbReference type="NCBIfam" id="TIGR00045">
    <property type="entry name" value="glycerate kinase"/>
    <property type="match status" value="1"/>
</dbReference>
<evidence type="ECO:0000256" key="4">
    <source>
        <dbReference type="PIRNR" id="PIRNR006078"/>
    </source>
</evidence>
<dbReference type="OrthoDB" id="9774290at2"/>
<dbReference type="Gene3D" id="3.90.1510.10">
    <property type="entry name" value="Glycerate kinase, domain 2"/>
    <property type="match status" value="1"/>
</dbReference>
<accession>A0A2V2F409</accession>
<protein>
    <submittedName>
        <fullName evidence="6">Glycerate kinase</fullName>
    </submittedName>
</protein>
<dbReference type="STRING" id="1034346.GCA_000313565_02735"/>
<dbReference type="GO" id="GO:0031388">
    <property type="term" value="P:organic acid phosphorylation"/>
    <property type="evidence" value="ECO:0007669"/>
    <property type="project" value="UniProtKB-UniRule"/>
</dbReference>
<proteinExistence type="inferred from homology"/>
<evidence type="ECO:0000313" key="7">
    <source>
        <dbReference type="Proteomes" id="UP000247612"/>
    </source>
</evidence>
<dbReference type="PIRSF" id="PIRSF006078">
    <property type="entry name" value="GlxK"/>
    <property type="match status" value="1"/>
</dbReference>
<dbReference type="GO" id="GO:0008887">
    <property type="term" value="F:glycerate kinase activity"/>
    <property type="evidence" value="ECO:0007669"/>
    <property type="project" value="UniProtKB-UniRule"/>
</dbReference>
<dbReference type="EMBL" id="QJKH01000009">
    <property type="protein sequence ID" value="PXX77822.1"/>
    <property type="molecule type" value="Genomic_DNA"/>
</dbReference>
<comment type="similarity">
    <text evidence="1 4">Belongs to the glycerate kinase type-1 family.</text>
</comment>
<dbReference type="PANTHER" id="PTHR21599">
    <property type="entry name" value="GLYCERATE KINASE"/>
    <property type="match status" value="1"/>
</dbReference>
<keyword evidence="2 4" id="KW-0808">Transferase</keyword>
<gene>
    <name evidence="6" type="ORF">DES51_10974</name>
    <name evidence="5" type="ORF">MQE39_10965</name>
</gene>
<evidence type="ECO:0000313" key="6">
    <source>
        <dbReference type="EMBL" id="PXX77822.1"/>
    </source>
</evidence>
<organism evidence="6 7">
    <name type="scientific">Dielma fastidiosa</name>
    <dbReference type="NCBI Taxonomy" id="1034346"/>
    <lineage>
        <taxon>Bacteria</taxon>
        <taxon>Bacillati</taxon>
        <taxon>Bacillota</taxon>
        <taxon>Erysipelotrichia</taxon>
        <taxon>Erysipelotrichales</taxon>
        <taxon>Erysipelotrichaceae</taxon>
        <taxon>Dielma</taxon>
    </lineage>
</organism>
<keyword evidence="7" id="KW-1185">Reference proteome</keyword>
<dbReference type="AlphaFoldDB" id="A0A2V2F409"/>
<dbReference type="Proteomes" id="UP000247612">
    <property type="component" value="Unassembled WGS sequence"/>
</dbReference>
<comment type="caution">
    <text evidence="6">The sequence shown here is derived from an EMBL/GenBank/DDBJ whole genome shotgun (WGS) entry which is preliminary data.</text>
</comment>
<sequence length="377" mass="40703">MKIVIACDSYKGCLSSYEVAQYIEKGISMVDETMAVNKYAIGDGGEGTVDAFVRITNGLLVETTVFDAYFKKRKIKYCLCDHGKTAMIEVASIIGLTMTPREKRMPMIASSYGVGTALLNALQRGAHRIILGLGGSCTNDGGMGMLQALGARFYDVNGNLLNAQAVSLEKIAKINLDHLQRFKDVELIAACDVANHLLGMQGATHVFGKQKGLFPNQIKRLEKGMQNYRDRMLEACGLDLDSFAGGGAAGGIGAAFIGLLNARMMPGIDLICQYCDIEEKIADCDLVITGEGQTDRQTRFGKVPMGILNIAKRYDKPVVVLSGAIGLGVHELYECGFLGIFSIADRAMTFQQALENAPDKLVAASYALVNTIAHFNK</sequence>
<dbReference type="EMBL" id="JALDAW010000016">
    <property type="protein sequence ID" value="MDY5168635.1"/>
    <property type="molecule type" value="Genomic_DNA"/>
</dbReference>
<dbReference type="InterPro" id="IPR004381">
    <property type="entry name" value="Glycerate_kinase"/>
</dbReference>
<reference evidence="5" key="2">
    <citation type="submission" date="2022-03" db="EMBL/GenBank/DDBJ databases">
        <title>First case of bacteraemia caused by Dielma fastidiosa in a patient hospitalised with diverticulitis.</title>
        <authorList>
            <person name="Forman-Ankjaer B."/>
            <person name="Hvid-Jensen F."/>
            <person name="Kobel C.M."/>
            <person name="Greve T."/>
        </authorList>
    </citation>
    <scope>NUCLEOTIDE SEQUENCE</scope>
    <source>
        <strain evidence="5">AUH_DF_2021</strain>
    </source>
</reference>
<dbReference type="RefSeq" id="WP_022939019.1">
    <property type="nucleotide sequence ID" value="NZ_BAABZA010000003.1"/>
</dbReference>
<dbReference type="SUPFAM" id="SSF110738">
    <property type="entry name" value="Glycerate kinase I"/>
    <property type="match status" value="1"/>
</dbReference>
<keyword evidence="3 4" id="KW-0418">Kinase</keyword>
<name>A0A2V2F409_9FIRM</name>
<dbReference type="InterPro" id="IPR018193">
    <property type="entry name" value="Glyc_kinase_flavodox-like_fold"/>
</dbReference>
<dbReference type="Proteomes" id="UP001276902">
    <property type="component" value="Unassembled WGS sequence"/>
</dbReference>
<reference evidence="6 7" key="1">
    <citation type="submission" date="2018-05" db="EMBL/GenBank/DDBJ databases">
        <title>Genomic Encyclopedia of Type Strains, Phase IV (KMG-IV): sequencing the most valuable type-strain genomes for metagenomic binning, comparative biology and taxonomic classification.</title>
        <authorList>
            <person name="Goeker M."/>
        </authorList>
    </citation>
    <scope>NUCLEOTIDE SEQUENCE [LARGE SCALE GENOMIC DNA]</scope>
    <source>
        <strain evidence="6 7">JC118</strain>
    </source>
</reference>
<evidence type="ECO:0000313" key="5">
    <source>
        <dbReference type="EMBL" id="MDY5168635.1"/>
    </source>
</evidence>
<evidence type="ECO:0000256" key="1">
    <source>
        <dbReference type="ARBA" id="ARBA00006284"/>
    </source>
</evidence>
<dbReference type="Gene3D" id="3.40.50.10350">
    <property type="entry name" value="Glycerate kinase, domain 1"/>
    <property type="match status" value="1"/>
</dbReference>
<evidence type="ECO:0000256" key="3">
    <source>
        <dbReference type="ARBA" id="ARBA00022777"/>
    </source>
</evidence>
<evidence type="ECO:0000256" key="2">
    <source>
        <dbReference type="ARBA" id="ARBA00022679"/>
    </source>
</evidence>
<dbReference type="Pfam" id="PF02595">
    <property type="entry name" value="Gly_kinase"/>
    <property type="match status" value="1"/>
</dbReference>
<dbReference type="PANTHER" id="PTHR21599:SF0">
    <property type="entry name" value="GLYCERATE KINASE"/>
    <property type="match status" value="1"/>
</dbReference>